<name>A0A5A7RHA0_STRAF</name>
<dbReference type="Proteomes" id="UP000325081">
    <property type="component" value="Unassembled WGS sequence"/>
</dbReference>
<keyword evidence="2" id="KW-1185">Reference proteome</keyword>
<dbReference type="EMBL" id="BKCP01012736">
    <property type="protein sequence ID" value="GER56576.1"/>
    <property type="molecule type" value="Genomic_DNA"/>
</dbReference>
<gene>
    <name evidence="1" type="ORF">STAS_34301</name>
</gene>
<comment type="caution">
    <text evidence="1">The sequence shown here is derived from an EMBL/GenBank/DDBJ whole genome shotgun (WGS) entry which is preliminary data.</text>
</comment>
<proteinExistence type="predicted"/>
<accession>A0A5A7RHA0</accession>
<protein>
    <submittedName>
        <fullName evidence="1">UPF0502 protein HCH_06091</fullName>
    </submittedName>
</protein>
<sequence length="189" mass="20867">MAPAVLRGYKAHQITVKTEEGRGSVWSVLGSGCCQNGAVDGSWFSASSQPLVFLDFSLGLPLSRGAQMCWGNSRFAGREPRPKGLLSAAIEACYRHPVVLLLPRRVGSRQSRLVSPYIRKSAPVSRAAARSSVAGARFAGRRSDLEEIEAWSDWRLEAEVAARRRRLRLAVRLLDGKWRCSAEEDGWKN</sequence>
<reference evidence="2" key="1">
    <citation type="journal article" date="2019" name="Curr. Biol.">
        <title>Genome Sequence of Striga asiatica Provides Insight into the Evolution of Plant Parasitism.</title>
        <authorList>
            <person name="Yoshida S."/>
            <person name="Kim S."/>
            <person name="Wafula E.K."/>
            <person name="Tanskanen J."/>
            <person name="Kim Y.M."/>
            <person name="Honaas L."/>
            <person name="Yang Z."/>
            <person name="Spallek T."/>
            <person name="Conn C.E."/>
            <person name="Ichihashi Y."/>
            <person name="Cheong K."/>
            <person name="Cui S."/>
            <person name="Der J.P."/>
            <person name="Gundlach H."/>
            <person name="Jiao Y."/>
            <person name="Hori C."/>
            <person name="Ishida J.K."/>
            <person name="Kasahara H."/>
            <person name="Kiba T."/>
            <person name="Kim M.S."/>
            <person name="Koo N."/>
            <person name="Laohavisit A."/>
            <person name="Lee Y.H."/>
            <person name="Lumba S."/>
            <person name="McCourt P."/>
            <person name="Mortimer J.C."/>
            <person name="Mutuku J.M."/>
            <person name="Nomura T."/>
            <person name="Sasaki-Sekimoto Y."/>
            <person name="Seto Y."/>
            <person name="Wang Y."/>
            <person name="Wakatake T."/>
            <person name="Sakakibara H."/>
            <person name="Demura T."/>
            <person name="Yamaguchi S."/>
            <person name="Yoneyama K."/>
            <person name="Manabe R.I."/>
            <person name="Nelson D.C."/>
            <person name="Schulman A.H."/>
            <person name="Timko M.P."/>
            <person name="dePamphilis C.W."/>
            <person name="Choi D."/>
            <person name="Shirasu K."/>
        </authorList>
    </citation>
    <scope>NUCLEOTIDE SEQUENCE [LARGE SCALE GENOMIC DNA]</scope>
    <source>
        <strain evidence="2">cv. UVA1</strain>
    </source>
</reference>
<dbReference type="AlphaFoldDB" id="A0A5A7RHA0"/>
<organism evidence="1 2">
    <name type="scientific">Striga asiatica</name>
    <name type="common">Asiatic witchweed</name>
    <name type="synonym">Buchnera asiatica</name>
    <dbReference type="NCBI Taxonomy" id="4170"/>
    <lineage>
        <taxon>Eukaryota</taxon>
        <taxon>Viridiplantae</taxon>
        <taxon>Streptophyta</taxon>
        <taxon>Embryophyta</taxon>
        <taxon>Tracheophyta</taxon>
        <taxon>Spermatophyta</taxon>
        <taxon>Magnoliopsida</taxon>
        <taxon>eudicotyledons</taxon>
        <taxon>Gunneridae</taxon>
        <taxon>Pentapetalae</taxon>
        <taxon>asterids</taxon>
        <taxon>lamiids</taxon>
        <taxon>Lamiales</taxon>
        <taxon>Orobanchaceae</taxon>
        <taxon>Buchnereae</taxon>
        <taxon>Striga</taxon>
    </lineage>
</organism>
<evidence type="ECO:0000313" key="2">
    <source>
        <dbReference type="Proteomes" id="UP000325081"/>
    </source>
</evidence>
<dbReference type="PROSITE" id="PS51257">
    <property type="entry name" value="PROKAR_LIPOPROTEIN"/>
    <property type="match status" value="1"/>
</dbReference>
<evidence type="ECO:0000313" key="1">
    <source>
        <dbReference type="EMBL" id="GER56576.1"/>
    </source>
</evidence>